<comment type="caution">
    <text evidence="4">The sequence shown here is derived from an EMBL/GenBank/DDBJ whole genome shotgun (WGS) entry which is preliminary data.</text>
</comment>
<dbReference type="Gene3D" id="3.90.850.10">
    <property type="entry name" value="Fumarylacetoacetase-like, C-terminal domain"/>
    <property type="match status" value="1"/>
</dbReference>
<organism evidence="4 5">
    <name type="scientific">Streptomyces griseiscabiei</name>
    <dbReference type="NCBI Taxonomy" id="2993540"/>
    <lineage>
        <taxon>Bacteria</taxon>
        <taxon>Bacillati</taxon>
        <taxon>Actinomycetota</taxon>
        <taxon>Actinomycetes</taxon>
        <taxon>Kitasatosporales</taxon>
        <taxon>Streptomycetaceae</taxon>
        <taxon>Streptomyces</taxon>
    </lineage>
</organism>
<dbReference type="GO" id="GO:0016787">
    <property type="term" value="F:hydrolase activity"/>
    <property type="evidence" value="ECO:0007669"/>
    <property type="project" value="UniProtKB-KW"/>
</dbReference>
<sequence length="293" mass="30828">MTPFGMARIVHDGQPVLGVVRDDTVRPLSDLLGERGPVNFEQALENWEPLVDSVAAALASVAVGPATPSAAVEFLPPAVDRPTVWCAGANYTDHVIEMGVTDFDKRAFHFLSPATVLSGHRAVVARPTGATKLDWEIELAAVIGRPARRVSTEDALSHVAGYTIANDVSVRDEDWLRHPFFGIDWTASKNSDGCTPLGPSVVPARFVPEPGALGLTLAVNGHIRQDSSTSLMIVDLAEQIAALSQLVTLQPGDLVLTGTPAGTAAAHEGAYLVDGDVMTATITGLGTLENTVV</sequence>
<dbReference type="Pfam" id="PF01557">
    <property type="entry name" value="FAA_hydrolase"/>
    <property type="match status" value="1"/>
</dbReference>
<reference evidence="4 5" key="1">
    <citation type="journal article" date="2023" name="Microb. Genom.">
        <title>Mesoterricola silvestris gen. nov., sp. nov., Mesoterricola sediminis sp. nov., Geothrix oryzae sp. nov., Geothrix edaphica sp. nov., Geothrix rubra sp. nov., and Geothrix limicola sp. nov., six novel members of Acidobacteriota isolated from soils.</title>
        <authorList>
            <person name="Weisberg A.J."/>
            <person name="Pearce E."/>
            <person name="Kramer C.G."/>
            <person name="Chang J.H."/>
            <person name="Clarke C.R."/>
        </authorList>
    </citation>
    <scope>NUCLEOTIDE SEQUENCE [LARGE SCALE GENOMIC DNA]</scope>
    <source>
        <strain evidence="4 5">NRRL_B-2795</strain>
    </source>
</reference>
<dbReference type="InterPro" id="IPR036663">
    <property type="entry name" value="Fumarylacetoacetase_C_sf"/>
</dbReference>
<evidence type="ECO:0000256" key="2">
    <source>
        <dbReference type="ARBA" id="ARBA00022723"/>
    </source>
</evidence>
<dbReference type="InterPro" id="IPR011234">
    <property type="entry name" value="Fumarylacetoacetase-like_C"/>
</dbReference>
<proteinExistence type="inferred from homology"/>
<keyword evidence="2" id="KW-0479">Metal-binding</keyword>
<keyword evidence="4" id="KW-0378">Hydrolase</keyword>
<dbReference type="PANTHER" id="PTHR42796:SF4">
    <property type="entry name" value="FUMARYLACETOACETATE HYDROLASE DOMAIN-CONTAINING PROTEIN 2A"/>
    <property type="match status" value="1"/>
</dbReference>
<accession>A0ABU4LGY2</accession>
<dbReference type="SUPFAM" id="SSF56529">
    <property type="entry name" value="FAH"/>
    <property type="match status" value="1"/>
</dbReference>
<evidence type="ECO:0000313" key="4">
    <source>
        <dbReference type="EMBL" id="MDX2914550.1"/>
    </source>
</evidence>
<dbReference type="Proteomes" id="UP001271723">
    <property type="component" value="Unassembled WGS sequence"/>
</dbReference>
<gene>
    <name evidence="4" type="ORF">PV517_38495</name>
</gene>
<name>A0ABU4LGY2_9ACTN</name>
<evidence type="ECO:0000313" key="5">
    <source>
        <dbReference type="Proteomes" id="UP001271723"/>
    </source>
</evidence>
<evidence type="ECO:0000259" key="3">
    <source>
        <dbReference type="Pfam" id="PF01557"/>
    </source>
</evidence>
<dbReference type="InterPro" id="IPR051121">
    <property type="entry name" value="FAH"/>
</dbReference>
<evidence type="ECO:0000256" key="1">
    <source>
        <dbReference type="ARBA" id="ARBA00010211"/>
    </source>
</evidence>
<protein>
    <submittedName>
        <fullName evidence="4">Fumarylacetoacetate hydrolase family protein</fullName>
    </submittedName>
</protein>
<dbReference type="EMBL" id="JARAVY010000021">
    <property type="protein sequence ID" value="MDX2914550.1"/>
    <property type="molecule type" value="Genomic_DNA"/>
</dbReference>
<keyword evidence="5" id="KW-1185">Reference proteome</keyword>
<dbReference type="PANTHER" id="PTHR42796">
    <property type="entry name" value="FUMARYLACETOACETATE HYDROLASE DOMAIN-CONTAINING PROTEIN 2A-RELATED"/>
    <property type="match status" value="1"/>
</dbReference>
<feature type="domain" description="Fumarylacetoacetase-like C-terminal" evidence="3">
    <location>
        <begin position="83"/>
        <end position="293"/>
    </location>
</feature>
<comment type="similarity">
    <text evidence="1">Belongs to the FAH family.</text>
</comment>
<dbReference type="RefSeq" id="WP_086755987.1">
    <property type="nucleotide sequence ID" value="NZ_JAGJBZ010000001.1"/>
</dbReference>